<keyword evidence="2" id="KW-1185">Reference proteome</keyword>
<name>A0ACB8ZA65_9ASTR</name>
<reference evidence="2" key="1">
    <citation type="journal article" date="2022" name="Mol. Ecol. Resour.">
        <title>The genomes of chicory, endive, great burdock and yacon provide insights into Asteraceae palaeo-polyploidization history and plant inulin production.</title>
        <authorList>
            <person name="Fan W."/>
            <person name="Wang S."/>
            <person name="Wang H."/>
            <person name="Wang A."/>
            <person name="Jiang F."/>
            <person name="Liu H."/>
            <person name="Zhao H."/>
            <person name="Xu D."/>
            <person name="Zhang Y."/>
        </authorList>
    </citation>
    <scope>NUCLEOTIDE SEQUENCE [LARGE SCALE GENOMIC DNA]</scope>
    <source>
        <strain evidence="2">cv. Yunnan</strain>
    </source>
</reference>
<gene>
    <name evidence="1" type="ORF">L1987_77594</name>
</gene>
<protein>
    <submittedName>
        <fullName evidence="1">Uncharacterized protein</fullName>
    </submittedName>
</protein>
<dbReference type="Proteomes" id="UP001056120">
    <property type="component" value="Linkage Group LG26"/>
</dbReference>
<accession>A0ACB8ZA65</accession>
<evidence type="ECO:0000313" key="1">
    <source>
        <dbReference type="EMBL" id="KAI3694626.1"/>
    </source>
</evidence>
<evidence type="ECO:0000313" key="2">
    <source>
        <dbReference type="Proteomes" id="UP001056120"/>
    </source>
</evidence>
<proteinExistence type="predicted"/>
<comment type="caution">
    <text evidence="1">The sequence shown here is derived from an EMBL/GenBank/DDBJ whole genome shotgun (WGS) entry which is preliminary data.</text>
</comment>
<reference evidence="1 2" key="2">
    <citation type="journal article" date="2022" name="Mol. Ecol. Resour.">
        <title>The genomes of chicory, endive, great burdock and yacon provide insights into Asteraceae paleo-polyploidization history and plant inulin production.</title>
        <authorList>
            <person name="Fan W."/>
            <person name="Wang S."/>
            <person name="Wang H."/>
            <person name="Wang A."/>
            <person name="Jiang F."/>
            <person name="Liu H."/>
            <person name="Zhao H."/>
            <person name="Xu D."/>
            <person name="Zhang Y."/>
        </authorList>
    </citation>
    <scope>NUCLEOTIDE SEQUENCE [LARGE SCALE GENOMIC DNA]</scope>
    <source>
        <strain evidence="2">cv. Yunnan</strain>
        <tissue evidence="1">Leaves</tissue>
    </source>
</reference>
<sequence length="716" mass="80107">MGDNADVALIPINWSVERFERLKASYGIPNDLEPEYPSRGGTTAKPPPGKITLYADFFSEANLRVPVTSFVIDLLQFYKIHLSQVHPLGMCRIRHFEFCCIALKQDPSVTIFHHFYKLYLKDSWFSFSKRLGLIPHAKETPQGFRGWKEKFFYISARMVPASMQIRSLRLAVVDIPPNLDAFKKTHVFSLLTSHPADIQEIPEHALFGVGMSRNWGRLDRVPIYSVGKEPVASYYDVLFPDSFKKLTRTHLSVGPGEGNVLEVFHERFFFPRASLQEDEEVLVTESQEDEPEEVLAYAAGKKAPGASPEGLKTGEGVTPTCPVMQTAKTAVKNPEGPNLQPSVPKVKPSPVPKSMPTGTQIPPWDKGKEKEKTPAGTGEVHSPRSSCVHTSQSDFRMPTQSEPSTPADSKSKHVPNWNILQGDCLTDPHLCQTFLLQAFPPAERLRHSTCSPEVLSDRAALSWVESMAVMPEICRQWDEGRREVAHLRKALAQKNEDAGKVLTLTQEVKKLDWQLKERDAAHSKAWAEFTEACSRTNKELEKRAQMIREAKARSEELAFQVAEKDEELKVSKERLDMLEGKVVSFEKEMEGFELEKAKMVKVLALLKEDRKWLVAKGFSTVVEAVRGSDEFIDGVVGLNGAAEAAGYHDGLSDGFQAGKTGFSLESLPGWSPEARTILTQRQDAFDTMEFPVIGTLASLADQSDLREIRDVLTIED</sequence>
<organism evidence="1 2">
    <name type="scientific">Smallanthus sonchifolius</name>
    <dbReference type="NCBI Taxonomy" id="185202"/>
    <lineage>
        <taxon>Eukaryota</taxon>
        <taxon>Viridiplantae</taxon>
        <taxon>Streptophyta</taxon>
        <taxon>Embryophyta</taxon>
        <taxon>Tracheophyta</taxon>
        <taxon>Spermatophyta</taxon>
        <taxon>Magnoliopsida</taxon>
        <taxon>eudicotyledons</taxon>
        <taxon>Gunneridae</taxon>
        <taxon>Pentapetalae</taxon>
        <taxon>asterids</taxon>
        <taxon>campanulids</taxon>
        <taxon>Asterales</taxon>
        <taxon>Asteraceae</taxon>
        <taxon>Asteroideae</taxon>
        <taxon>Heliantheae alliance</taxon>
        <taxon>Millerieae</taxon>
        <taxon>Smallanthus</taxon>
    </lineage>
</organism>
<dbReference type="EMBL" id="CM042043">
    <property type="protein sequence ID" value="KAI3694626.1"/>
    <property type="molecule type" value="Genomic_DNA"/>
</dbReference>